<dbReference type="FunFam" id="3.10.120.10:FF:000007">
    <property type="entry name" value="Sulfite oxidase, mitochondrial"/>
    <property type="match status" value="1"/>
</dbReference>
<name>A0A0M3K0S9_ANISI</name>
<dbReference type="GO" id="GO:0046872">
    <property type="term" value="F:metal ion binding"/>
    <property type="evidence" value="ECO:0007669"/>
    <property type="project" value="UniProtKB-UniRule"/>
</dbReference>
<sequence length="93" mass="10152">MHMAEHSVSGCGDGMFTREEVAQHNKANDLWIIHDGTVHDMTSFVNEHPGGKAILNKAGQDATKVLHTFSPHVKAADFVMKKLNEACIGVLVQ</sequence>
<reference evidence="7 8" key="2">
    <citation type="submission" date="2018-11" db="EMBL/GenBank/DDBJ databases">
        <authorList>
            <consortium name="Pathogen Informatics"/>
        </authorList>
    </citation>
    <scope>NUCLEOTIDE SEQUENCE [LARGE SCALE GENOMIC DNA]</scope>
</reference>
<feature type="domain" description="Cytochrome b5 heme-binding" evidence="6">
    <location>
        <begin position="13"/>
        <end position="92"/>
    </location>
</feature>
<dbReference type="InterPro" id="IPR001199">
    <property type="entry name" value="Cyt_B5-like_heme/steroid-bd"/>
</dbReference>
<dbReference type="PANTHER" id="PTHR19359:SF95">
    <property type="entry name" value="CYTOCHROME B5 TYPE B"/>
    <property type="match status" value="1"/>
</dbReference>
<dbReference type="PANTHER" id="PTHR19359">
    <property type="entry name" value="CYTOCHROME B5"/>
    <property type="match status" value="1"/>
</dbReference>
<dbReference type="AlphaFoldDB" id="A0A0M3K0S9"/>
<dbReference type="InterPro" id="IPR036400">
    <property type="entry name" value="Cyt_B5-like_heme/steroid_sf"/>
</dbReference>
<accession>A0A0M3K0S9</accession>
<dbReference type="WBParaSite" id="ASIM_0001443001-mRNA-1">
    <property type="protein sequence ID" value="ASIM_0001443001-mRNA-1"/>
    <property type="gene ID" value="ASIM_0001443001"/>
</dbReference>
<evidence type="ECO:0000313" key="9">
    <source>
        <dbReference type="WBParaSite" id="ASIM_0001443001-mRNA-1"/>
    </source>
</evidence>
<evidence type="ECO:0000256" key="3">
    <source>
        <dbReference type="ARBA" id="ARBA00023004"/>
    </source>
</evidence>
<evidence type="ECO:0000256" key="4">
    <source>
        <dbReference type="ARBA" id="ARBA00038168"/>
    </source>
</evidence>
<dbReference type="GO" id="GO:0016020">
    <property type="term" value="C:membrane"/>
    <property type="evidence" value="ECO:0007669"/>
    <property type="project" value="TreeGrafter"/>
</dbReference>
<dbReference type="PROSITE" id="PS00191">
    <property type="entry name" value="CYTOCHROME_B5_1"/>
    <property type="match status" value="1"/>
</dbReference>
<keyword evidence="2 5" id="KW-0479">Metal-binding</keyword>
<dbReference type="PROSITE" id="PS50255">
    <property type="entry name" value="CYTOCHROME_B5_2"/>
    <property type="match status" value="1"/>
</dbReference>
<dbReference type="OrthoDB" id="260519at2759"/>
<keyword evidence="3 5" id="KW-0408">Iron</keyword>
<dbReference type="SUPFAM" id="SSF55856">
    <property type="entry name" value="Cytochrome b5-like heme/steroid binding domain"/>
    <property type="match status" value="1"/>
</dbReference>
<evidence type="ECO:0000259" key="6">
    <source>
        <dbReference type="PROSITE" id="PS50255"/>
    </source>
</evidence>
<organism evidence="9">
    <name type="scientific">Anisakis simplex</name>
    <name type="common">Herring worm</name>
    <dbReference type="NCBI Taxonomy" id="6269"/>
    <lineage>
        <taxon>Eukaryota</taxon>
        <taxon>Metazoa</taxon>
        <taxon>Ecdysozoa</taxon>
        <taxon>Nematoda</taxon>
        <taxon>Chromadorea</taxon>
        <taxon>Rhabditida</taxon>
        <taxon>Spirurina</taxon>
        <taxon>Ascaridomorpha</taxon>
        <taxon>Ascaridoidea</taxon>
        <taxon>Anisakidae</taxon>
        <taxon>Anisakis</taxon>
        <taxon>Anisakis simplex complex</taxon>
    </lineage>
</organism>
<dbReference type="InterPro" id="IPR050668">
    <property type="entry name" value="Cytochrome_b5"/>
</dbReference>
<reference evidence="9" key="1">
    <citation type="submission" date="2017-02" db="UniProtKB">
        <authorList>
            <consortium name="WormBaseParasite"/>
        </authorList>
    </citation>
    <scope>IDENTIFICATION</scope>
</reference>
<evidence type="ECO:0000256" key="2">
    <source>
        <dbReference type="ARBA" id="ARBA00022723"/>
    </source>
</evidence>
<dbReference type="EMBL" id="UYRR01031524">
    <property type="protein sequence ID" value="VDK50754.1"/>
    <property type="molecule type" value="Genomic_DNA"/>
</dbReference>
<dbReference type="InterPro" id="IPR018506">
    <property type="entry name" value="Cyt_B5_heme-BS"/>
</dbReference>
<gene>
    <name evidence="7" type="ORF">ASIM_LOCUS13857</name>
</gene>
<evidence type="ECO:0000256" key="5">
    <source>
        <dbReference type="RuleBase" id="RU362121"/>
    </source>
</evidence>
<evidence type="ECO:0000256" key="1">
    <source>
        <dbReference type="ARBA" id="ARBA00022617"/>
    </source>
</evidence>
<dbReference type="Pfam" id="PF00173">
    <property type="entry name" value="Cyt-b5"/>
    <property type="match status" value="1"/>
</dbReference>
<keyword evidence="1 5" id="KW-0349">Heme</keyword>
<comment type="similarity">
    <text evidence="4 5">Belongs to the cytochrome b5 family.</text>
</comment>
<dbReference type="GO" id="GO:0020037">
    <property type="term" value="F:heme binding"/>
    <property type="evidence" value="ECO:0007669"/>
    <property type="project" value="UniProtKB-UniRule"/>
</dbReference>
<evidence type="ECO:0000313" key="8">
    <source>
        <dbReference type="Proteomes" id="UP000267096"/>
    </source>
</evidence>
<evidence type="ECO:0000313" key="7">
    <source>
        <dbReference type="EMBL" id="VDK50754.1"/>
    </source>
</evidence>
<dbReference type="SMART" id="SM01117">
    <property type="entry name" value="Cyt-b5"/>
    <property type="match status" value="1"/>
</dbReference>
<dbReference type="Proteomes" id="UP000267096">
    <property type="component" value="Unassembled WGS sequence"/>
</dbReference>
<proteinExistence type="inferred from homology"/>
<dbReference type="Gene3D" id="3.10.120.10">
    <property type="entry name" value="Cytochrome b5-like heme/steroid binding domain"/>
    <property type="match status" value="1"/>
</dbReference>
<protein>
    <submittedName>
        <fullName evidence="9">Cytochrome b5 heme-binding domain-containing protein</fullName>
    </submittedName>
</protein>
<keyword evidence="8" id="KW-1185">Reference proteome</keyword>